<evidence type="ECO:0000256" key="2">
    <source>
        <dbReference type="ARBA" id="ARBA00022908"/>
    </source>
</evidence>
<dbReference type="Gene3D" id="1.10.150.130">
    <property type="match status" value="1"/>
</dbReference>
<protein>
    <submittedName>
        <fullName evidence="8">Site-specific integrase</fullName>
    </submittedName>
</protein>
<gene>
    <name evidence="8" type="ORF">HF568_11385</name>
</gene>
<dbReference type="Gene3D" id="1.10.443.10">
    <property type="entry name" value="Intergrase catalytic core"/>
    <property type="match status" value="1"/>
</dbReference>
<dbReference type="InterPro" id="IPR010998">
    <property type="entry name" value="Integrase_recombinase_N"/>
</dbReference>
<dbReference type="GO" id="GO:0006310">
    <property type="term" value="P:DNA recombination"/>
    <property type="evidence" value="ECO:0007669"/>
    <property type="project" value="UniProtKB-KW"/>
</dbReference>
<dbReference type="AlphaFoldDB" id="A0A8X8KBG2"/>
<reference evidence="8" key="1">
    <citation type="journal article" date="2021" name="ISME J.">
        <title>Genomic evolution of the class Acidithiobacillia: deep-branching Proteobacteria living in extreme acidic conditions.</title>
        <authorList>
            <person name="Moya-Beltran A."/>
            <person name="Beard S."/>
            <person name="Rojas-Villalobos C."/>
            <person name="Issotta F."/>
            <person name="Gallardo Y."/>
            <person name="Ulloa R."/>
            <person name="Giaveno A."/>
            <person name="Degli Esposti M."/>
            <person name="Johnson D.B."/>
            <person name="Quatrini R."/>
        </authorList>
    </citation>
    <scope>NUCLEOTIDE SEQUENCE</scope>
    <source>
        <strain evidence="8">DSM 583</strain>
    </source>
</reference>
<sequence length="410" mass="45867">MNGGVAVHITRDFGGLKVGQPSLFWEPEQLLFEEATAFLNDEYCQSGSRSSPRTWKNVASALMFWFNWCLEANVDWRTASQDDLIDFRDGLSTAISPVTGDTYSSGTIIAYMQPVIAFYDYARRHKAYFGDICSADGLKSKSASEESLGTLSDASRLVPSRRAKKNAIRPFQTGELRKFLAVLGPSATEREVGDLRPSRDRLMADWGWAVGLRLSEIMTLNPYQFLAMHPDGESPFSQQAVEVIGKGNVARNVAVPNWLIADTLQYMQGERARTLELGRKKGRRAPKVLFLAGTRSPDPGSPFTPRRFETIVGDACIFAGLMRLKQRIDPDTGITTQVSVANHCVHDLRHTYAVYTYWIEVGNGNSEPWKVIQAQLGHEQMETTIRTYLKFVQLFGPRGQQDIRSLVGLE</sequence>
<dbReference type="InterPro" id="IPR011010">
    <property type="entry name" value="DNA_brk_join_enz"/>
</dbReference>
<dbReference type="CDD" id="cd00397">
    <property type="entry name" value="DNA_BRE_C"/>
    <property type="match status" value="1"/>
</dbReference>
<proteinExistence type="inferred from homology"/>
<dbReference type="SUPFAM" id="SSF56349">
    <property type="entry name" value="DNA breaking-rejoining enzymes"/>
    <property type="match status" value="1"/>
</dbReference>
<evidence type="ECO:0000256" key="5">
    <source>
        <dbReference type="PROSITE-ProRule" id="PRU01248"/>
    </source>
</evidence>
<keyword evidence="3 5" id="KW-0238">DNA-binding</keyword>
<dbReference type="PANTHER" id="PTHR30349:SF64">
    <property type="entry name" value="PROPHAGE INTEGRASE INTD-RELATED"/>
    <property type="match status" value="1"/>
</dbReference>
<keyword evidence="4" id="KW-0233">DNA recombination</keyword>
<feature type="domain" description="Tyr recombinase" evidence="6">
    <location>
        <begin position="163"/>
        <end position="405"/>
    </location>
</feature>
<dbReference type="InterPro" id="IPR044068">
    <property type="entry name" value="CB"/>
</dbReference>
<dbReference type="PANTHER" id="PTHR30349">
    <property type="entry name" value="PHAGE INTEGRASE-RELATED"/>
    <property type="match status" value="1"/>
</dbReference>
<evidence type="ECO:0000259" key="6">
    <source>
        <dbReference type="PROSITE" id="PS51898"/>
    </source>
</evidence>
<name>A0A8X8KBG2_ACIFI</name>
<dbReference type="GO" id="GO:0003677">
    <property type="term" value="F:DNA binding"/>
    <property type="evidence" value="ECO:0007669"/>
    <property type="project" value="UniProtKB-UniRule"/>
</dbReference>
<evidence type="ECO:0000256" key="3">
    <source>
        <dbReference type="ARBA" id="ARBA00023125"/>
    </source>
</evidence>
<dbReference type="PROSITE" id="PS51900">
    <property type="entry name" value="CB"/>
    <property type="match status" value="1"/>
</dbReference>
<dbReference type="InterPro" id="IPR002104">
    <property type="entry name" value="Integrase_catalytic"/>
</dbReference>
<evidence type="ECO:0000256" key="4">
    <source>
        <dbReference type="ARBA" id="ARBA00023172"/>
    </source>
</evidence>
<evidence type="ECO:0000259" key="7">
    <source>
        <dbReference type="PROSITE" id="PS51900"/>
    </source>
</evidence>
<dbReference type="PROSITE" id="PS51898">
    <property type="entry name" value="TYR_RECOMBINASE"/>
    <property type="match status" value="1"/>
</dbReference>
<evidence type="ECO:0000313" key="8">
    <source>
        <dbReference type="EMBL" id="MBU2723787.1"/>
    </source>
</evidence>
<accession>A0A8X8KBG2</accession>
<dbReference type="GO" id="GO:0015074">
    <property type="term" value="P:DNA integration"/>
    <property type="evidence" value="ECO:0007669"/>
    <property type="project" value="UniProtKB-KW"/>
</dbReference>
<feature type="domain" description="Core-binding (CB)" evidence="7">
    <location>
        <begin position="34"/>
        <end position="123"/>
    </location>
</feature>
<dbReference type="RefSeq" id="WP_153940625.1">
    <property type="nucleotide sequence ID" value="NZ_CP134225.1"/>
</dbReference>
<evidence type="ECO:0000313" key="9">
    <source>
        <dbReference type="Proteomes" id="UP000887300"/>
    </source>
</evidence>
<dbReference type="Proteomes" id="UP000887300">
    <property type="component" value="Unassembled WGS sequence"/>
</dbReference>
<keyword evidence="2" id="KW-0229">DNA integration</keyword>
<dbReference type="EMBL" id="JABBHS010000339">
    <property type="protein sequence ID" value="MBU2723787.1"/>
    <property type="molecule type" value="Genomic_DNA"/>
</dbReference>
<organism evidence="8 9">
    <name type="scientific">Acidithiobacillus ferridurans</name>
    <dbReference type="NCBI Taxonomy" id="1232575"/>
    <lineage>
        <taxon>Bacteria</taxon>
        <taxon>Pseudomonadati</taxon>
        <taxon>Pseudomonadota</taxon>
        <taxon>Acidithiobacillia</taxon>
        <taxon>Acidithiobacillales</taxon>
        <taxon>Acidithiobacillaceae</taxon>
        <taxon>Acidithiobacillus</taxon>
    </lineage>
</organism>
<dbReference type="InterPro" id="IPR050090">
    <property type="entry name" value="Tyrosine_recombinase_XerCD"/>
</dbReference>
<comment type="caution">
    <text evidence="8">The sequence shown here is derived from an EMBL/GenBank/DDBJ whole genome shotgun (WGS) entry which is preliminary data.</text>
</comment>
<comment type="similarity">
    <text evidence="1">Belongs to the 'phage' integrase family.</text>
</comment>
<evidence type="ECO:0000256" key="1">
    <source>
        <dbReference type="ARBA" id="ARBA00008857"/>
    </source>
</evidence>
<dbReference type="GeneID" id="60696074"/>
<dbReference type="InterPro" id="IPR013762">
    <property type="entry name" value="Integrase-like_cat_sf"/>
</dbReference>